<dbReference type="EMBL" id="JABBWM010000038">
    <property type="protein sequence ID" value="KAG2105505.1"/>
    <property type="molecule type" value="Genomic_DNA"/>
</dbReference>
<dbReference type="RefSeq" id="XP_041291259.1">
    <property type="nucleotide sequence ID" value="XM_041437802.1"/>
</dbReference>
<comment type="caution">
    <text evidence="1">The sequence shown here is derived from an EMBL/GenBank/DDBJ whole genome shotgun (WGS) entry which is preliminary data.</text>
</comment>
<reference evidence="1" key="1">
    <citation type="journal article" date="2020" name="New Phytol.">
        <title>Comparative genomics reveals dynamic genome evolution in host specialist ectomycorrhizal fungi.</title>
        <authorList>
            <person name="Lofgren L.A."/>
            <person name="Nguyen N.H."/>
            <person name="Vilgalys R."/>
            <person name="Ruytinx J."/>
            <person name="Liao H.L."/>
            <person name="Branco S."/>
            <person name="Kuo A."/>
            <person name="LaButti K."/>
            <person name="Lipzen A."/>
            <person name="Andreopoulos W."/>
            <person name="Pangilinan J."/>
            <person name="Riley R."/>
            <person name="Hundley H."/>
            <person name="Na H."/>
            <person name="Barry K."/>
            <person name="Grigoriev I.V."/>
            <person name="Stajich J.E."/>
            <person name="Kennedy P.G."/>
        </authorList>
    </citation>
    <scope>NUCLEOTIDE SEQUENCE</scope>
    <source>
        <strain evidence="1">FC423</strain>
    </source>
</reference>
<evidence type="ECO:0000313" key="2">
    <source>
        <dbReference type="Proteomes" id="UP000823399"/>
    </source>
</evidence>
<keyword evidence="2" id="KW-1185">Reference proteome</keyword>
<evidence type="ECO:0000313" key="1">
    <source>
        <dbReference type="EMBL" id="KAG2105505.1"/>
    </source>
</evidence>
<dbReference type="AlphaFoldDB" id="A0A9P7F565"/>
<proteinExistence type="predicted"/>
<name>A0A9P7F565_9AGAM</name>
<dbReference type="GeneID" id="64700061"/>
<accession>A0A9P7F565</accession>
<protein>
    <submittedName>
        <fullName evidence="1">Uncharacterized protein</fullName>
    </submittedName>
</protein>
<gene>
    <name evidence="1" type="ORF">F5147DRAFT_702674</name>
</gene>
<sequence length="80" mass="8997">MTQPAFSSSVLACQWTRPLWTCQILLFALTKASLKYLVRTTGSLVNVLGSLTYKSVTWRSSDPVKSSQARKFVLVFNYFG</sequence>
<organism evidence="1 2">
    <name type="scientific">Suillus discolor</name>
    <dbReference type="NCBI Taxonomy" id="1912936"/>
    <lineage>
        <taxon>Eukaryota</taxon>
        <taxon>Fungi</taxon>
        <taxon>Dikarya</taxon>
        <taxon>Basidiomycota</taxon>
        <taxon>Agaricomycotina</taxon>
        <taxon>Agaricomycetes</taxon>
        <taxon>Agaricomycetidae</taxon>
        <taxon>Boletales</taxon>
        <taxon>Suillineae</taxon>
        <taxon>Suillaceae</taxon>
        <taxon>Suillus</taxon>
    </lineage>
</organism>
<dbReference type="Proteomes" id="UP000823399">
    <property type="component" value="Unassembled WGS sequence"/>
</dbReference>